<proteinExistence type="predicted"/>
<evidence type="ECO:0000313" key="3">
    <source>
        <dbReference type="EMBL" id="AIZ16837.1"/>
    </source>
</evidence>
<sequence>MSLNLFIAVACVVAAILLTIATVRFFFSARQPQTQAAFKDQPAETHASAGDTLRTRRSDNRESIALLTRQLVVSAILTLLVLLPALVRALYPNVVPGWMVEPWVQAIIITPVMFYSGAPIHIDGWDALLRRMPNMNSLASIGTIAAYAYGVLVCLFESAMPQAMREPYFEVTGVIITLVLFARWAVDMWLPHRPAFPLQERVDRVSRVWVPITILIALWTFICWLIFGPQPSFTRALLMGISVLIIACPAALGWAAPLSAGAALDDAQRYGLTVRTTSALQQAKDTSVVFVSSALATRAEQAVAQLSGTGVAIAEVDARRTDEAVRALAERRANGATVMFIGDGSEDVRVRDAADIAVACVTLDNPEAAPIHADVIAAPADYACALKLIRLSKATMRNIRENLWWAFIFNLVGIPLAAGVLYPFTGWVLNPMLACVAMILSSICVVLNAVRLRHCKLDGAW</sequence>
<feature type="transmembrane region" description="Helical" evidence="2">
    <location>
        <begin position="103"/>
        <end position="122"/>
    </location>
</feature>
<dbReference type="PANTHER" id="PTHR43520:SF8">
    <property type="entry name" value="P-TYPE CU(+) TRANSPORTER"/>
    <property type="match status" value="1"/>
</dbReference>
<evidence type="ECO:0000256" key="2">
    <source>
        <dbReference type="SAM" id="Phobius"/>
    </source>
</evidence>
<feature type="transmembrane region" description="Helical" evidence="2">
    <location>
        <begin position="134"/>
        <end position="156"/>
    </location>
</feature>
<keyword evidence="4" id="KW-1185">Reference proteome</keyword>
<dbReference type="GO" id="GO:0005507">
    <property type="term" value="F:copper ion binding"/>
    <property type="evidence" value="ECO:0007669"/>
    <property type="project" value="TreeGrafter"/>
</dbReference>
<feature type="transmembrane region" description="Helical" evidence="2">
    <location>
        <begin position="207"/>
        <end position="227"/>
    </location>
</feature>
<feature type="transmembrane region" description="Helical" evidence="2">
    <location>
        <begin position="233"/>
        <end position="255"/>
    </location>
</feature>
<feature type="transmembrane region" description="Helical" evidence="2">
    <location>
        <begin position="428"/>
        <end position="450"/>
    </location>
</feature>
<dbReference type="PANTHER" id="PTHR43520">
    <property type="entry name" value="ATP7, ISOFORM B"/>
    <property type="match status" value="1"/>
</dbReference>
<name>A0A0A7I9A8_9BIFI</name>
<dbReference type="Proteomes" id="UP000030636">
    <property type="component" value="Chromosome"/>
</dbReference>
<keyword evidence="2" id="KW-0812">Transmembrane</keyword>
<feature type="transmembrane region" description="Helical" evidence="2">
    <location>
        <begin position="71"/>
        <end position="91"/>
    </location>
</feature>
<organism evidence="3 4">
    <name type="scientific">Bifidobacterium pseudolongum PV8-2</name>
    <dbReference type="NCBI Taxonomy" id="1447715"/>
    <lineage>
        <taxon>Bacteria</taxon>
        <taxon>Bacillati</taxon>
        <taxon>Actinomycetota</taxon>
        <taxon>Actinomycetes</taxon>
        <taxon>Bifidobacteriales</taxon>
        <taxon>Bifidobacteriaceae</taxon>
        <taxon>Bifidobacterium</taxon>
    </lineage>
</organism>
<dbReference type="RefSeq" id="WP_039172567.1">
    <property type="nucleotide sequence ID" value="NZ_CP007457.1"/>
</dbReference>
<feature type="transmembrane region" description="Helical" evidence="2">
    <location>
        <begin position="168"/>
        <end position="186"/>
    </location>
</feature>
<dbReference type="GO" id="GO:0043682">
    <property type="term" value="F:P-type divalent copper transporter activity"/>
    <property type="evidence" value="ECO:0007669"/>
    <property type="project" value="TreeGrafter"/>
</dbReference>
<dbReference type="GO" id="GO:0016020">
    <property type="term" value="C:membrane"/>
    <property type="evidence" value="ECO:0007669"/>
    <property type="project" value="TreeGrafter"/>
</dbReference>
<dbReference type="HOGENOM" id="CLU_583514_0_0_11"/>
<dbReference type="OrthoDB" id="3240599at2"/>
<dbReference type="EMBL" id="CP007457">
    <property type="protein sequence ID" value="AIZ16837.1"/>
    <property type="molecule type" value="Genomic_DNA"/>
</dbReference>
<evidence type="ECO:0000313" key="4">
    <source>
        <dbReference type="Proteomes" id="UP000030636"/>
    </source>
</evidence>
<reference evidence="3 4" key="1">
    <citation type="journal article" date="2015" name="Genome Announc.">
        <title>Bifidobacterium pseudolongum Strain PV8-2, Isolated from a Stool Sample of an Anemic Kenyan Infant.</title>
        <authorList>
            <person name="Vazquez-Gutierrez P."/>
            <person name="Lacroix C."/>
            <person name="Chassard C."/>
            <person name="Klumpp J."/>
            <person name="Stevens M.J."/>
            <person name="Jans C."/>
        </authorList>
    </citation>
    <scope>NUCLEOTIDE SEQUENCE [LARGE SCALE GENOMIC DNA]</scope>
    <source>
        <strain evidence="3 4">PV8-2</strain>
    </source>
</reference>
<keyword evidence="1" id="KW-1278">Translocase</keyword>
<protein>
    <submittedName>
        <fullName evidence="3">ATPase P</fullName>
    </submittedName>
</protein>
<feature type="transmembrane region" description="Helical" evidence="2">
    <location>
        <begin position="403"/>
        <end position="422"/>
    </location>
</feature>
<feature type="transmembrane region" description="Helical" evidence="2">
    <location>
        <begin position="6"/>
        <end position="27"/>
    </location>
</feature>
<accession>A0A0A7I9A8</accession>
<keyword evidence="2" id="KW-1133">Transmembrane helix</keyword>
<dbReference type="STRING" id="1447715.AH67_07945"/>
<dbReference type="KEGG" id="bpsp:AH67_07945"/>
<dbReference type="GO" id="GO:0055070">
    <property type="term" value="P:copper ion homeostasis"/>
    <property type="evidence" value="ECO:0007669"/>
    <property type="project" value="TreeGrafter"/>
</dbReference>
<gene>
    <name evidence="3" type="ORF">AH67_07945</name>
</gene>
<keyword evidence="2" id="KW-0472">Membrane</keyword>
<dbReference type="Gene3D" id="3.40.50.1000">
    <property type="entry name" value="HAD superfamily/HAD-like"/>
    <property type="match status" value="1"/>
</dbReference>
<dbReference type="SUPFAM" id="SSF56784">
    <property type="entry name" value="HAD-like"/>
    <property type="match status" value="1"/>
</dbReference>
<dbReference type="InterPro" id="IPR023214">
    <property type="entry name" value="HAD_sf"/>
</dbReference>
<evidence type="ECO:0000256" key="1">
    <source>
        <dbReference type="ARBA" id="ARBA00022967"/>
    </source>
</evidence>
<dbReference type="InterPro" id="IPR036412">
    <property type="entry name" value="HAD-like_sf"/>
</dbReference>
<dbReference type="AlphaFoldDB" id="A0A0A7I9A8"/>